<comment type="caution">
    <text evidence="1">The sequence shown here is derived from an EMBL/GenBank/DDBJ whole genome shotgun (WGS) entry which is preliminary data.</text>
</comment>
<dbReference type="PANTHER" id="PTHR47829:SF1">
    <property type="entry name" value="HAD FAMILY PHOSPHATASE"/>
    <property type="match status" value="1"/>
</dbReference>
<dbReference type="Gene3D" id="3.40.50.1000">
    <property type="entry name" value="HAD superfamily/HAD-like"/>
    <property type="match status" value="1"/>
</dbReference>
<dbReference type="EMBL" id="LUUG01000033">
    <property type="protein sequence ID" value="OAI09274.1"/>
    <property type="molecule type" value="Genomic_DNA"/>
</dbReference>
<dbReference type="InterPro" id="IPR036412">
    <property type="entry name" value="HAD-like_sf"/>
</dbReference>
<dbReference type="InterPro" id="IPR006439">
    <property type="entry name" value="HAD-SF_hydro_IA"/>
</dbReference>
<dbReference type="InterPro" id="IPR052898">
    <property type="entry name" value="ACAD10-like"/>
</dbReference>
<reference evidence="1 2" key="1">
    <citation type="submission" date="2016-03" db="EMBL/GenBank/DDBJ databases">
        <authorList>
            <person name="Ploux O."/>
        </authorList>
    </citation>
    <scope>NUCLEOTIDE SEQUENCE [LARGE SCALE GENOMIC DNA]</scope>
    <source>
        <strain evidence="1 2">R-45363</strain>
    </source>
</reference>
<organism evidence="1 2">
    <name type="scientific">Methylomonas methanica</name>
    <dbReference type="NCBI Taxonomy" id="421"/>
    <lineage>
        <taxon>Bacteria</taxon>
        <taxon>Pseudomonadati</taxon>
        <taxon>Pseudomonadota</taxon>
        <taxon>Gammaproteobacteria</taxon>
        <taxon>Methylococcales</taxon>
        <taxon>Methylococcaceae</taxon>
        <taxon>Methylomonas</taxon>
    </lineage>
</organism>
<accession>A0A177MV22</accession>
<dbReference type="Pfam" id="PF00702">
    <property type="entry name" value="Hydrolase"/>
    <property type="match status" value="1"/>
</dbReference>
<gene>
    <name evidence="1" type="ORF">A1332_06150</name>
</gene>
<evidence type="ECO:0000313" key="2">
    <source>
        <dbReference type="Proteomes" id="UP000078090"/>
    </source>
</evidence>
<dbReference type="InterPro" id="IPR023214">
    <property type="entry name" value="HAD_sf"/>
</dbReference>
<dbReference type="PRINTS" id="PR00413">
    <property type="entry name" value="HADHALOGNASE"/>
</dbReference>
<name>A0A177MV22_METMH</name>
<dbReference type="Proteomes" id="UP000078090">
    <property type="component" value="Unassembled WGS sequence"/>
</dbReference>
<evidence type="ECO:0008006" key="3">
    <source>
        <dbReference type="Google" id="ProtNLM"/>
    </source>
</evidence>
<evidence type="ECO:0000313" key="1">
    <source>
        <dbReference type="EMBL" id="OAI09274.1"/>
    </source>
</evidence>
<sequence length="96" mass="10614">MVGCLSNSNPLHWQRFGELEDDFDITLFSHLLGAIKPDPEIFVLALGKCDVEPSEVYFFDDCSANVHSAQSLGITAFHVDGFESLQDVLNIQGLMP</sequence>
<dbReference type="SUPFAM" id="SSF56784">
    <property type="entry name" value="HAD-like"/>
    <property type="match status" value="1"/>
</dbReference>
<dbReference type="NCBIfam" id="TIGR01509">
    <property type="entry name" value="HAD-SF-IA-v3"/>
    <property type="match status" value="1"/>
</dbReference>
<protein>
    <recommendedName>
        <fullName evidence="3">HAD-superfamily hydrolase, subfamily IA, variant 3</fullName>
    </recommendedName>
</protein>
<proteinExistence type="predicted"/>
<dbReference type="PANTHER" id="PTHR47829">
    <property type="entry name" value="HYDROLASE, PUTATIVE (AFU_ORTHOLOGUE AFUA_1G12880)-RELATED"/>
    <property type="match status" value="1"/>
</dbReference>
<dbReference type="AlphaFoldDB" id="A0A177MV22"/>